<sequence>KSQPSATVHTTMPKKINYSPILLSTCQMEFRPNSCVHHTSQRLNNNLLIGHNSDIFIDLNTSPQFY</sequence>
<evidence type="ECO:0000313" key="2">
    <source>
        <dbReference type="Proteomes" id="UP000789702"/>
    </source>
</evidence>
<proteinExistence type="predicted"/>
<name>A0ACA9NTA9_9GLOM</name>
<evidence type="ECO:0000313" key="1">
    <source>
        <dbReference type="EMBL" id="CAG8675850.1"/>
    </source>
</evidence>
<keyword evidence="2" id="KW-1185">Reference proteome</keyword>
<dbReference type="EMBL" id="CAJVPU010020274">
    <property type="protein sequence ID" value="CAG8675850.1"/>
    <property type="molecule type" value="Genomic_DNA"/>
</dbReference>
<gene>
    <name evidence="1" type="ORF">DHETER_LOCUS10399</name>
</gene>
<feature type="non-terminal residue" evidence="1">
    <location>
        <position position="1"/>
    </location>
</feature>
<dbReference type="Proteomes" id="UP000789702">
    <property type="component" value="Unassembled WGS sequence"/>
</dbReference>
<reference evidence="1" key="1">
    <citation type="submission" date="2021-06" db="EMBL/GenBank/DDBJ databases">
        <authorList>
            <person name="Kallberg Y."/>
            <person name="Tangrot J."/>
            <person name="Rosling A."/>
        </authorList>
    </citation>
    <scope>NUCLEOTIDE SEQUENCE</scope>
    <source>
        <strain evidence="1">IL203A</strain>
    </source>
</reference>
<accession>A0ACA9NTA9</accession>
<comment type="caution">
    <text evidence="1">The sequence shown here is derived from an EMBL/GenBank/DDBJ whole genome shotgun (WGS) entry which is preliminary data.</text>
</comment>
<protein>
    <submittedName>
        <fullName evidence="1">16406_t:CDS:1</fullName>
    </submittedName>
</protein>
<organism evidence="1 2">
    <name type="scientific">Dentiscutata heterogama</name>
    <dbReference type="NCBI Taxonomy" id="1316150"/>
    <lineage>
        <taxon>Eukaryota</taxon>
        <taxon>Fungi</taxon>
        <taxon>Fungi incertae sedis</taxon>
        <taxon>Mucoromycota</taxon>
        <taxon>Glomeromycotina</taxon>
        <taxon>Glomeromycetes</taxon>
        <taxon>Diversisporales</taxon>
        <taxon>Gigasporaceae</taxon>
        <taxon>Dentiscutata</taxon>
    </lineage>
</organism>